<organism evidence="2 3">
    <name type="scientific">Araneus ventricosus</name>
    <name type="common">Orbweaver spider</name>
    <name type="synonym">Epeira ventricosa</name>
    <dbReference type="NCBI Taxonomy" id="182803"/>
    <lineage>
        <taxon>Eukaryota</taxon>
        <taxon>Metazoa</taxon>
        <taxon>Ecdysozoa</taxon>
        <taxon>Arthropoda</taxon>
        <taxon>Chelicerata</taxon>
        <taxon>Arachnida</taxon>
        <taxon>Araneae</taxon>
        <taxon>Araneomorphae</taxon>
        <taxon>Entelegynae</taxon>
        <taxon>Araneoidea</taxon>
        <taxon>Araneidae</taxon>
        <taxon>Araneus</taxon>
    </lineage>
</organism>
<dbReference type="Proteomes" id="UP000499080">
    <property type="component" value="Unassembled WGS sequence"/>
</dbReference>
<dbReference type="EMBL" id="BGPR01001683">
    <property type="protein sequence ID" value="GBM59463.1"/>
    <property type="molecule type" value="Genomic_DNA"/>
</dbReference>
<dbReference type="OrthoDB" id="6628055at2759"/>
<evidence type="ECO:0000313" key="3">
    <source>
        <dbReference type="Proteomes" id="UP000499080"/>
    </source>
</evidence>
<evidence type="ECO:0000313" key="2">
    <source>
        <dbReference type="EMBL" id="GBM59463.1"/>
    </source>
</evidence>
<evidence type="ECO:0000256" key="1">
    <source>
        <dbReference type="SAM" id="MobiDB-lite"/>
    </source>
</evidence>
<proteinExistence type="predicted"/>
<accession>A0A4Y2H1B3</accession>
<sequence>MATYRKLAMKVKNSARTGAGVYEVYKPEFFAYEKMASFLYSAYTPRGTKTAEKLENEPDNKECDQLDNEVEIPDVVDQVESPDINSTSQEEEKCETSVPGTAVIEGGPPASKKRKAALVEERMNEAYLLLKQVAAKPKAAEDGSQIFCDLLCLKLRALDGDTRERAKYEMNN</sequence>
<name>A0A4Y2H1B3_ARAVE</name>
<reference evidence="2 3" key="1">
    <citation type="journal article" date="2019" name="Sci. Rep.">
        <title>Orb-weaving spider Araneus ventricosus genome elucidates the spidroin gene catalogue.</title>
        <authorList>
            <person name="Kono N."/>
            <person name="Nakamura H."/>
            <person name="Ohtoshi R."/>
            <person name="Moran D.A.P."/>
            <person name="Shinohara A."/>
            <person name="Yoshida Y."/>
            <person name="Fujiwara M."/>
            <person name="Mori M."/>
            <person name="Tomita M."/>
            <person name="Arakawa K."/>
        </authorList>
    </citation>
    <scope>NUCLEOTIDE SEQUENCE [LARGE SCALE GENOMIC DNA]</scope>
</reference>
<feature type="region of interest" description="Disordered" evidence="1">
    <location>
        <begin position="74"/>
        <end position="113"/>
    </location>
</feature>
<comment type="caution">
    <text evidence="2">The sequence shown here is derived from an EMBL/GenBank/DDBJ whole genome shotgun (WGS) entry which is preliminary data.</text>
</comment>
<gene>
    <name evidence="2" type="ORF">AVEN_131037_1</name>
</gene>
<keyword evidence="3" id="KW-1185">Reference proteome</keyword>
<protein>
    <submittedName>
        <fullName evidence="2">Uncharacterized protein</fullName>
    </submittedName>
</protein>
<dbReference type="AlphaFoldDB" id="A0A4Y2H1B3"/>